<dbReference type="PANTHER" id="PTHR31441">
    <property type="entry name" value="FOLLICULIN FAMILY MEMBER"/>
    <property type="match status" value="1"/>
</dbReference>
<dbReference type="AlphaFoldDB" id="A0A5E8C7W4"/>
<feature type="domain" description="UDENN FLCN/SMCR8-type" evidence="2">
    <location>
        <begin position="1"/>
        <end position="186"/>
    </location>
</feature>
<accession>A0A5E8C7W4</accession>
<dbReference type="Pfam" id="PF11704">
    <property type="entry name" value="Folliculin"/>
    <property type="match status" value="1"/>
</dbReference>
<gene>
    <name evidence="3" type="ORF">SAPINGB_P006488</name>
</gene>
<organism evidence="3 4">
    <name type="scientific">Magnusiomyces paraingens</name>
    <dbReference type="NCBI Taxonomy" id="2606893"/>
    <lineage>
        <taxon>Eukaryota</taxon>
        <taxon>Fungi</taxon>
        <taxon>Dikarya</taxon>
        <taxon>Ascomycota</taxon>
        <taxon>Saccharomycotina</taxon>
        <taxon>Dipodascomycetes</taxon>
        <taxon>Dipodascales</taxon>
        <taxon>Dipodascaceae</taxon>
        <taxon>Magnusiomyces</taxon>
    </lineage>
</organism>
<protein>
    <recommendedName>
        <fullName evidence="2">UDENN FLCN/SMCR8-type domain-containing protein</fullName>
    </recommendedName>
</protein>
<dbReference type="GO" id="GO:0005829">
    <property type="term" value="C:cytosol"/>
    <property type="evidence" value="ECO:0007669"/>
    <property type="project" value="TreeGrafter"/>
</dbReference>
<dbReference type="InterPro" id="IPR021713">
    <property type="entry name" value="Folliculin"/>
</dbReference>
<name>A0A5E8C7W4_9ASCO</name>
<evidence type="ECO:0000256" key="1">
    <source>
        <dbReference type="SAM" id="MobiDB-lite"/>
    </source>
</evidence>
<keyword evidence="4" id="KW-1185">Reference proteome</keyword>
<dbReference type="RefSeq" id="XP_031857090.1">
    <property type="nucleotide sequence ID" value="XM_032001199.1"/>
</dbReference>
<dbReference type="Proteomes" id="UP000398389">
    <property type="component" value="Unassembled WGS sequence"/>
</dbReference>
<dbReference type="PROSITE" id="PS51834">
    <property type="entry name" value="DENN_FLCN_SMCR8"/>
    <property type="match status" value="1"/>
</dbReference>
<reference evidence="3 4" key="1">
    <citation type="submission" date="2019-09" db="EMBL/GenBank/DDBJ databases">
        <authorList>
            <person name="Brejova B."/>
        </authorList>
    </citation>
    <scope>NUCLEOTIDE SEQUENCE [LARGE SCALE GENOMIC DNA]</scope>
</reference>
<dbReference type="GeneID" id="43585299"/>
<dbReference type="InterPro" id="IPR037521">
    <property type="entry name" value="FLCN/SMCR8_DENN"/>
</dbReference>
<dbReference type="PANTHER" id="PTHR31441:SF2">
    <property type="entry name" value="FOLLICULIN"/>
    <property type="match status" value="1"/>
</dbReference>
<proteinExistence type="predicted"/>
<dbReference type="GO" id="GO:1904263">
    <property type="term" value="P:positive regulation of TORC1 signaling"/>
    <property type="evidence" value="ECO:0007669"/>
    <property type="project" value="TreeGrafter"/>
</dbReference>
<sequence length="186" mass="21573">MRTQKYEPQLGSNVVYLTTQYPSDPERYAMIRQACLKILSSENTFNDFTPISISDSRQGTALGIVFKVPDDMSRGHLRQYALICHCDDEQLLMGSWKLIAAHLNLIKTSIQQRAAKEYEKEETLRRTSSGGLDQYLRTRRESKQHPPRSLTSVLKDDQFYGELHSQFAYVLSLLNKKYRFSKPFLK</sequence>
<dbReference type="InterPro" id="IPR037520">
    <property type="entry name" value="Folliculin/SMCR8_longin"/>
</dbReference>
<feature type="region of interest" description="Disordered" evidence="1">
    <location>
        <begin position="121"/>
        <end position="149"/>
    </location>
</feature>
<evidence type="ECO:0000313" key="4">
    <source>
        <dbReference type="Proteomes" id="UP000398389"/>
    </source>
</evidence>
<dbReference type="GO" id="GO:0005096">
    <property type="term" value="F:GTPase activator activity"/>
    <property type="evidence" value="ECO:0007669"/>
    <property type="project" value="InterPro"/>
</dbReference>
<dbReference type="OrthoDB" id="5599713at2759"/>
<evidence type="ECO:0000259" key="2">
    <source>
        <dbReference type="PROSITE" id="PS51834"/>
    </source>
</evidence>
<evidence type="ECO:0000313" key="3">
    <source>
        <dbReference type="EMBL" id="VVT58995.1"/>
    </source>
</evidence>
<dbReference type="EMBL" id="CABVLU010000005">
    <property type="protein sequence ID" value="VVT58995.1"/>
    <property type="molecule type" value="Genomic_DNA"/>
</dbReference>